<organism evidence="2 3">
    <name type="scientific">Geodermatophilus maliterrae</name>
    <dbReference type="NCBI Taxonomy" id="3162531"/>
    <lineage>
        <taxon>Bacteria</taxon>
        <taxon>Bacillati</taxon>
        <taxon>Actinomycetota</taxon>
        <taxon>Actinomycetes</taxon>
        <taxon>Geodermatophilales</taxon>
        <taxon>Geodermatophilaceae</taxon>
        <taxon>Geodermatophilus</taxon>
    </lineage>
</organism>
<evidence type="ECO:0000313" key="3">
    <source>
        <dbReference type="Proteomes" id="UP001560045"/>
    </source>
</evidence>
<dbReference type="GO" id="GO:0016491">
    <property type="term" value="F:oxidoreductase activity"/>
    <property type="evidence" value="ECO:0007669"/>
    <property type="project" value="UniProtKB-KW"/>
</dbReference>
<proteinExistence type="predicted"/>
<keyword evidence="2" id="KW-0560">Oxidoreductase</keyword>
<dbReference type="EMBL" id="JBFNXQ010000005">
    <property type="protein sequence ID" value="MEX5717299.1"/>
    <property type="molecule type" value="Genomic_DNA"/>
</dbReference>
<dbReference type="PANTHER" id="PTHR30543">
    <property type="entry name" value="CHROMATE REDUCTASE"/>
    <property type="match status" value="1"/>
</dbReference>
<sequence>MTTPPTVSRAAERDQPLRIAVLVASTRTERVGLTLGEWAAERVASTGAEAALVDLADVVLPDDALLQPGGGPRSPLADRIDRADAYVVVTPEHNHSYPAALKRAIDWHYAEWMFKTATVLSYGVQGGLLATEHLRGVLAELSVVTTRRVVGLRAPWNDVDSGAFAPPDGVTPAFDEAVRELTWWAETLRTARRERPFRR</sequence>
<feature type="domain" description="NADPH-dependent FMN reductase-like" evidence="1">
    <location>
        <begin position="18"/>
        <end position="150"/>
    </location>
</feature>
<evidence type="ECO:0000259" key="1">
    <source>
        <dbReference type="Pfam" id="PF03358"/>
    </source>
</evidence>
<dbReference type="SUPFAM" id="SSF52218">
    <property type="entry name" value="Flavoproteins"/>
    <property type="match status" value="1"/>
</dbReference>
<protein>
    <submittedName>
        <fullName evidence="2">NADPH-dependent FMN reductase</fullName>
        <ecNumber evidence="2">1.-.-.-</ecNumber>
    </submittedName>
</protein>
<dbReference type="InterPro" id="IPR005025">
    <property type="entry name" value="FMN_Rdtase-like_dom"/>
</dbReference>
<comment type="caution">
    <text evidence="2">The sequence shown here is derived from an EMBL/GenBank/DDBJ whole genome shotgun (WGS) entry which is preliminary data.</text>
</comment>
<dbReference type="RefSeq" id="WP_369203000.1">
    <property type="nucleotide sequence ID" value="NZ_JBFNXQ010000005.1"/>
</dbReference>
<dbReference type="Gene3D" id="3.40.50.360">
    <property type="match status" value="1"/>
</dbReference>
<gene>
    <name evidence="2" type="ORF">ABQ292_02820</name>
</gene>
<keyword evidence="3" id="KW-1185">Reference proteome</keyword>
<name>A0ABV3X9S5_9ACTN</name>
<evidence type="ECO:0000313" key="2">
    <source>
        <dbReference type="EMBL" id="MEX5717299.1"/>
    </source>
</evidence>
<reference evidence="2 3" key="1">
    <citation type="submission" date="2024-06" db="EMBL/GenBank/DDBJ databases">
        <title>Draft genome sequence of Geodermatophilus badlandi, a novel member of the Geodermatophilaceae isolated from badland sedimentary rocks in the Red desert, Wyoming, USA.</title>
        <authorList>
            <person name="Ben Tekaya S."/>
            <person name="Nouioui I."/>
            <person name="Flores G.M."/>
            <person name="Shaal M.N."/>
            <person name="Bredoire F."/>
            <person name="Basile F."/>
            <person name="Van Diepen L."/>
            <person name="Ward N.L."/>
        </authorList>
    </citation>
    <scope>NUCLEOTIDE SEQUENCE [LARGE SCALE GENOMIC DNA]</scope>
    <source>
        <strain evidence="2 3">WL48A</strain>
    </source>
</reference>
<dbReference type="PANTHER" id="PTHR30543:SF21">
    <property type="entry name" value="NAD(P)H-DEPENDENT FMN REDUCTASE LOT6"/>
    <property type="match status" value="1"/>
</dbReference>
<accession>A0ABV3X9S5</accession>
<dbReference type="EC" id="1.-.-.-" evidence="2"/>
<dbReference type="Pfam" id="PF03358">
    <property type="entry name" value="FMN_red"/>
    <property type="match status" value="1"/>
</dbReference>
<dbReference type="InterPro" id="IPR050712">
    <property type="entry name" value="NAD(P)H-dep_reductase"/>
</dbReference>
<dbReference type="InterPro" id="IPR029039">
    <property type="entry name" value="Flavoprotein-like_sf"/>
</dbReference>
<dbReference type="Proteomes" id="UP001560045">
    <property type="component" value="Unassembled WGS sequence"/>
</dbReference>